<dbReference type="PANTHER" id="PTHR22834:SF20">
    <property type="entry name" value="SH3 DOMAIN-CONTAINING PROTEIN"/>
    <property type="match status" value="1"/>
</dbReference>
<dbReference type="SMART" id="SM00325">
    <property type="entry name" value="RhoGEF"/>
    <property type="match status" value="1"/>
</dbReference>
<organism evidence="9 10">
    <name type="scientific">Rhodotorula toruloides</name>
    <name type="common">Yeast</name>
    <name type="synonym">Rhodosporidium toruloides</name>
    <dbReference type="NCBI Taxonomy" id="5286"/>
    <lineage>
        <taxon>Eukaryota</taxon>
        <taxon>Fungi</taxon>
        <taxon>Dikarya</taxon>
        <taxon>Basidiomycota</taxon>
        <taxon>Pucciniomycotina</taxon>
        <taxon>Microbotryomycetes</taxon>
        <taxon>Sporidiobolales</taxon>
        <taxon>Sporidiobolaceae</taxon>
        <taxon>Rhodotorula</taxon>
    </lineage>
</organism>
<feature type="region of interest" description="Disordered" evidence="6">
    <location>
        <begin position="1068"/>
        <end position="1176"/>
    </location>
</feature>
<evidence type="ECO:0000256" key="4">
    <source>
        <dbReference type="ARBA" id="ARBA00022833"/>
    </source>
</evidence>
<dbReference type="InterPro" id="IPR027267">
    <property type="entry name" value="AH/BAR_dom_sf"/>
</dbReference>
<feature type="zinc finger region" description="C3H1-type" evidence="5">
    <location>
        <begin position="1533"/>
        <end position="1561"/>
    </location>
</feature>
<dbReference type="Pfam" id="PF03114">
    <property type="entry name" value="BAR"/>
    <property type="match status" value="1"/>
</dbReference>
<feature type="compositionally biased region" description="Low complexity" evidence="6">
    <location>
        <begin position="287"/>
        <end position="302"/>
    </location>
</feature>
<dbReference type="InterPro" id="IPR004148">
    <property type="entry name" value="BAR_dom"/>
</dbReference>
<feature type="region of interest" description="Disordered" evidence="6">
    <location>
        <begin position="478"/>
        <end position="517"/>
    </location>
</feature>
<dbReference type="InterPro" id="IPR001841">
    <property type="entry name" value="Znf_RING"/>
</dbReference>
<feature type="compositionally biased region" description="Polar residues" evidence="6">
    <location>
        <begin position="603"/>
        <end position="612"/>
    </location>
</feature>
<dbReference type="Pfam" id="PF00642">
    <property type="entry name" value="zf-CCCH"/>
    <property type="match status" value="1"/>
</dbReference>
<dbReference type="InterPro" id="IPR013083">
    <property type="entry name" value="Znf_RING/FYVE/PHD"/>
</dbReference>
<feature type="domain" description="C3H1-type" evidence="8">
    <location>
        <begin position="1533"/>
        <end position="1561"/>
    </location>
</feature>
<feature type="compositionally biased region" description="Polar residues" evidence="6">
    <location>
        <begin position="478"/>
        <end position="492"/>
    </location>
</feature>
<dbReference type="Proteomes" id="UP000199069">
    <property type="component" value="Unassembled WGS sequence"/>
</dbReference>
<dbReference type="InterPro" id="IPR036855">
    <property type="entry name" value="Znf_CCCH_sf"/>
</dbReference>
<dbReference type="GO" id="GO:0032955">
    <property type="term" value="P:regulation of division septum assembly"/>
    <property type="evidence" value="ECO:0007669"/>
    <property type="project" value="TreeGrafter"/>
</dbReference>
<proteinExistence type="predicted"/>
<dbReference type="SUPFAM" id="SSF103657">
    <property type="entry name" value="BAR/IMD domain-like"/>
    <property type="match status" value="1"/>
</dbReference>
<dbReference type="PANTHER" id="PTHR22834">
    <property type="entry name" value="NUCLEAR FUSION PROTEIN FUS2"/>
    <property type="match status" value="1"/>
</dbReference>
<feature type="region of interest" description="Disordered" evidence="6">
    <location>
        <begin position="1356"/>
        <end position="1521"/>
    </location>
</feature>
<feature type="compositionally biased region" description="Polar residues" evidence="6">
    <location>
        <begin position="247"/>
        <end position="258"/>
    </location>
</feature>
<feature type="compositionally biased region" description="Basic and acidic residues" evidence="6">
    <location>
        <begin position="60"/>
        <end position="69"/>
    </location>
</feature>
<dbReference type="PROSITE" id="PS50103">
    <property type="entry name" value="ZF_C3H1"/>
    <property type="match status" value="1"/>
</dbReference>
<feature type="region of interest" description="Disordered" evidence="6">
    <location>
        <begin position="1208"/>
        <end position="1255"/>
    </location>
</feature>
<evidence type="ECO:0000256" key="1">
    <source>
        <dbReference type="ARBA" id="ARBA00022658"/>
    </source>
</evidence>
<dbReference type="EMBL" id="CWKI01000009">
    <property type="protein sequence ID" value="CTR09040.1"/>
    <property type="molecule type" value="Genomic_DNA"/>
</dbReference>
<keyword evidence="10" id="KW-1185">Reference proteome</keyword>
<dbReference type="STRING" id="5286.A0A0K3CKQ9"/>
<evidence type="ECO:0000256" key="3">
    <source>
        <dbReference type="ARBA" id="ARBA00022771"/>
    </source>
</evidence>
<feature type="domain" description="DH" evidence="7">
    <location>
        <begin position="527"/>
        <end position="784"/>
    </location>
</feature>
<dbReference type="CDD" id="cd16539">
    <property type="entry name" value="RING-HC_RNF113A_B"/>
    <property type="match status" value="1"/>
</dbReference>
<evidence type="ECO:0000259" key="7">
    <source>
        <dbReference type="PROSITE" id="PS50010"/>
    </source>
</evidence>
<dbReference type="GO" id="GO:0005737">
    <property type="term" value="C:cytoplasm"/>
    <property type="evidence" value="ECO:0007669"/>
    <property type="project" value="InterPro"/>
</dbReference>
<evidence type="ECO:0000256" key="6">
    <source>
        <dbReference type="SAM" id="MobiDB-lite"/>
    </source>
</evidence>
<evidence type="ECO:0000256" key="5">
    <source>
        <dbReference type="PROSITE-ProRule" id="PRU00723"/>
    </source>
</evidence>
<feature type="compositionally biased region" description="Low complexity" evidence="6">
    <location>
        <begin position="1396"/>
        <end position="1407"/>
    </location>
</feature>
<feature type="compositionally biased region" description="Basic and acidic residues" evidence="6">
    <location>
        <begin position="168"/>
        <end position="182"/>
    </location>
</feature>
<dbReference type="GO" id="GO:0005085">
    <property type="term" value="F:guanyl-nucleotide exchange factor activity"/>
    <property type="evidence" value="ECO:0007669"/>
    <property type="project" value="UniProtKB-KW"/>
</dbReference>
<dbReference type="CDD" id="cd00160">
    <property type="entry name" value="RhoGEF"/>
    <property type="match status" value="1"/>
</dbReference>
<keyword evidence="2 5" id="KW-0479">Metal-binding</keyword>
<feature type="region of interest" description="Disordered" evidence="6">
    <location>
        <begin position="150"/>
        <end position="464"/>
    </location>
</feature>
<feature type="compositionally biased region" description="Low complexity" evidence="6">
    <location>
        <begin position="34"/>
        <end position="52"/>
    </location>
</feature>
<dbReference type="InterPro" id="IPR051492">
    <property type="entry name" value="Dynamin-Rho_GEF"/>
</dbReference>
<dbReference type="SUPFAM" id="SSF48065">
    <property type="entry name" value="DBL homology domain (DH-domain)"/>
    <property type="match status" value="1"/>
</dbReference>
<reference evidence="9 10" key="1">
    <citation type="submission" date="2015-07" db="EMBL/GenBank/DDBJ databases">
        <authorList>
            <person name="Cajimat M.N.B."/>
            <person name="Milazzo M.L."/>
            <person name="Fulhorst C.F."/>
        </authorList>
    </citation>
    <scope>NUCLEOTIDE SEQUENCE [LARGE SCALE GENOMIC DNA]</scope>
    <source>
        <strain evidence="9">Single colony</strain>
    </source>
</reference>
<keyword evidence="4 5" id="KW-0862">Zinc</keyword>
<dbReference type="Gene3D" id="3.30.40.10">
    <property type="entry name" value="Zinc/RING finger domain, C3HC4 (zinc finger)"/>
    <property type="match status" value="1"/>
</dbReference>
<feature type="compositionally biased region" description="Polar residues" evidence="6">
    <location>
        <begin position="220"/>
        <end position="231"/>
    </location>
</feature>
<keyword evidence="3 5" id="KW-0863">Zinc-finger</keyword>
<dbReference type="SMART" id="SM00184">
    <property type="entry name" value="RING"/>
    <property type="match status" value="1"/>
</dbReference>
<dbReference type="InterPro" id="IPR000571">
    <property type="entry name" value="Znf_CCCH"/>
</dbReference>
<sequence length="1656" mass="180548">MDVYSPRRPALSIATDDDGLDRRRSPSPRPPTFGGTDSGRSSSTSRHSTNSRLPPLPDDITVRRSDPFRSRPPPLSFDGSRKSRPPSIVMNGPSLATDRSVPRSAPANRNTHRFFDDTSSSDEDRHGRPRSGLLPGSAVANYFNLDFSFLDEEPPPRTTSAYGALRRSSVDIRRKPAGREEDYFSLSRMSDALPGELFVSRSGRSPADLAPSPASKRDSVGSSISLRQPGSSLPFPSRPKNPRRISTESAMTRRSSVHSPGEHSEYLSSHLSSSVDGRRPSMASILSGNSYTSTGSSYGYGSRLSPASPTFPPIAEGGPDTAEKRKRLAAFLDETASAMEGGKSLTMVLPESRPTAPQPKTLSELAEECASPGRSSSRSSDRVEYRHPFDGRPASAAPALEVSQSPTSRDTASLPDQGSSAEQPPRAGSAQDRDTVYFTPKAGQSADEHEAEEAPGSISSQAATSTGLGLASVDLRTPSTRSISEHSPSTVRAGSPAFEAAPEPATQTTPSTEISVETERKLRNFEKRRRIIQELVETETTYAVDMAVVRDIYLARARGAHMAQIADHVMSTGLGLAKASSASPPSPSLAPRRASHRPDVNRRVSSAPSLTGRNELRRATVAAMPNLMPGQPLMSPKDLHIVFANLEEIAALAEGFANLLDSASGGEDPDAMDDRIGEVFVEMIPRIQQVYSNYCVRHHRAIIRLQELEPTLRTYLSECKTLSHGRTNAWDLASLLIKPVQRCLKYPLLLDQILALTPDDHPDRVSLQRANTDVLMVAEHINEYKKRNDAVARVVAKDKSSQRRDSSRSISSTVTKKLLRSSQKAKTALGFAENGGDEMFDTLVALVDSTRSGVLRFSNEMRDWTKSTKTALEAQVGMVEGWINMYAPMAGERHSPASISHRRLCIFLDEVLIPIIEGPWRELDYEVRHSLILKTDHLLSLFENPRQVIAKRNDKMLDHSRYLAKKLPADRRGSEEFLLLSSQLLEELPRFLGSVSRYFNIIVGHFAGAQAAYHETVQERWVAFAEQWLVQVPDGSYEDIEASFDAAHQPLAQMMETLAAGLGIPASQSTASSPLGHQRFSRISQASGPPSVPSPSRPYASQPTTPDEPRHSKRRSYLSSTTEYSSEHLSRGSLGSTYRSSVTSDSSAPSLRPSSADDSGSSKTTEPVTPPPLPQHYVVVKNSEGRLSKVIHEPLNGYDRRSMALRYDAPLPPAPSVQPTSSSPSASANRKYDSSAQSSDSSVARPRETAGRTAQELRERYLSTYSVYLPADEGDDEDDFGADGPLYVAEAVNACRSSGYRSGYPIWSLEVGDRLMVELEEADSAEGGAGWLLCRKDGVGKLGWARTEDLVMIETTEEEEGSSSSQSVMSSDAPVTFIKKRKGPPAGLRKKEVDTASSSADSKPAASEVVQAAKRQVTSHLVQGTGGYKRRKLQDAALQAQDDSDEEEDKERKAFAVRHSTERRAEGRRSESPPAWVSSEQAKEMARDKNAKAEEVPDDGLYRGANKQKNQLPKAVGPVKGGPSNVRTITLVDYQPDVCKDYKETGFCGYGDTCKFLHDRGDYLHGWQLDNSFLSNSAAAGSFLAKQRARDGDKDDSDSDSDDELPFACLICRKPFGPEPVVTLCGHYFDSACAIKRFAKTGKCFACGASTNGVFN</sequence>
<dbReference type="InterPro" id="IPR000219">
    <property type="entry name" value="DH_dom"/>
</dbReference>
<feature type="compositionally biased region" description="Basic and acidic residues" evidence="6">
    <location>
        <begin position="1245"/>
        <end position="1255"/>
    </location>
</feature>
<protein>
    <submittedName>
        <fullName evidence="9">FGENESH: predicted gene_9.247 protein</fullName>
    </submittedName>
</protein>
<feature type="compositionally biased region" description="Basic and acidic residues" evidence="6">
    <location>
        <begin position="1450"/>
        <end position="1471"/>
    </location>
</feature>
<evidence type="ECO:0000313" key="9">
    <source>
        <dbReference type="EMBL" id="CTR09040.1"/>
    </source>
</evidence>
<dbReference type="SMART" id="SM00356">
    <property type="entry name" value="ZnF_C3H1"/>
    <property type="match status" value="1"/>
</dbReference>
<keyword evidence="1" id="KW-0344">Guanine-nucleotide releasing factor</keyword>
<dbReference type="SUPFAM" id="SSF57850">
    <property type="entry name" value="RING/U-box"/>
    <property type="match status" value="1"/>
</dbReference>
<dbReference type="GO" id="GO:0008270">
    <property type="term" value="F:zinc ion binding"/>
    <property type="evidence" value="ECO:0007669"/>
    <property type="project" value="UniProtKB-KW"/>
</dbReference>
<feature type="compositionally biased region" description="Basic and acidic residues" evidence="6">
    <location>
        <begin position="1481"/>
        <end position="1495"/>
    </location>
</feature>
<evidence type="ECO:0000256" key="2">
    <source>
        <dbReference type="ARBA" id="ARBA00022723"/>
    </source>
</evidence>
<feature type="non-terminal residue" evidence="9">
    <location>
        <position position="1656"/>
    </location>
</feature>
<feature type="compositionally biased region" description="Low complexity" evidence="6">
    <location>
        <begin position="1362"/>
        <end position="1371"/>
    </location>
</feature>
<dbReference type="GO" id="GO:0031991">
    <property type="term" value="P:regulation of actomyosin contractile ring contraction"/>
    <property type="evidence" value="ECO:0007669"/>
    <property type="project" value="TreeGrafter"/>
</dbReference>
<dbReference type="InterPro" id="IPR035899">
    <property type="entry name" value="DBL_dom_sf"/>
</dbReference>
<feature type="region of interest" description="Disordered" evidence="6">
    <location>
        <begin position="577"/>
        <end position="612"/>
    </location>
</feature>
<feature type="compositionally biased region" description="Polar residues" evidence="6">
    <location>
        <begin position="402"/>
        <end position="422"/>
    </location>
</feature>
<name>A0A0K3CKQ9_RHOTO</name>
<evidence type="ECO:0000259" key="8">
    <source>
        <dbReference type="PROSITE" id="PS50103"/>
    </source>
</evidence>
<dbReference type="Pfam" id="PF00621">
    <property type="entry name" value="RhoGEF"/>
    <property type="match status" value="1"/>
</dbReference>
<dbReference type="Gene3D" id="1.20.1270.60">
    <property type="entry name" value="Arfaptin homology (AH) domain/BAR domain"/>
    <property type="match status" value="1"/>
</dbReference>
<dbReference type="Gene3D" id="1.20.900.10">
    <property type="entry name" value="Dbl homology (DH) domain"/>
    <property type="match status" value="1"/>
</dbReference>
<dbReference type="OMA" id="CIFLDEV"/>
<dbReference type="SUPFAM" id="SSF90229">
    <property type="entry name" value="CCCH zinc finger"/>
    <property type="match status" value="1"/>
</dbReference>
<feature type="compositionally biased region" description="Low complexity" evidence="6">
    <location>
        <begin position="1136"/>
        <end position="1159"/>
    </location>
</feature>
<accession>A0A0K3CKQ9</accession>
<gene>
    <name evidence="9" type="primary">FGENESH: predicted gene_9.247</name>
    <name evidence="9" type="ORF">BN2166_0049010</name>
</gene>
<feature type="region of interest" description="Disordered" evidence="6">
    <location>
        <begin position="1"/>
        <end position="136"/>
    </location>
</feature>
<feature type="compositionally biased region" description="Polar residues" evidence="6">
    <location>
        <begin position="505"/>
        <end position="515"/>
    </location>
</feature>
<dbReference type="PROSITE" id="PS50010">
    <property type="entry name" value="DH_2"/>
    <property type="match status" value="1"/>
</dbReference>
<feature type="compositionally biased region" description="Basic and acidic residues" evidence="6">
    <location>
        <begin position="379"/>
        <end position="390"/>
    </location>
</feature>
<evidence type="ECO:0000313" key="10">
    <source>
        <dbReference type="Proteomes" id="UP000199069"/>
    </source>
</evidence>
<feature type="compositionally biased region" description="Low complexity" evidence="6">
    <location>
        <begin position="1217"/>
        <end position="1242"/>
    </location>
</feature>